<dbReference type="RefSeq" id="WP_090245653.1">
    <property type="nucleotide sequence ID" value="NZ_FNOU01000014.1"/>
</dbReference>
<keyword evidence="1" id="KW-0678">Repressor</keyword>
<dbReference type="Gene3D" id="1.10.1660.10">
    <property type="match status" value="1"/>
</dbReference>
<evidence type="ECO:0000313" key="6">
    <source>
        <dbReference type="EMBL" id="SDY03677.1"/>
    </source>
</evidence>
<proteinExistence type="predicted"/>
<dbReference type="Pfam" id="PF13411">
    <property type="entry name" value="MerR_1"/>
    <property type="match status" value="1"/>
</dbReference>
<evidence type="ECO:0000256" key="4">
    <source>
        <dbReference type="ARBA" id="ARBA00023163"/>
    </source>
</evidence>
<dbReference type="Proteomes" id="UP000199652">
    <property type="component" value="Unassembled WGS sequence"/>
</dbReference>
<accession>A0A1H3GKP6</accession>
<organism evidence="6 7">
    <name type="scientific">Eubacterium barkeri</name>
    <name type="common">Clostridium barkeri</name>
    <dbReference type="NCBI Taxonomy" id="1528"/>
    <lineage>
        <taxon>Bacteria</taxon>
        <taxon>Bacillati</taxon>
        <taxon>Bacillota</taxon>
        <taxon>Clostridia</taxon>
        <taxon>Eubacteriales</taxon>
        <taxon>Eubacteriaceae</taxon>
        <taxon>Eubacterium</taxon>
    </lineage>
</organism>
<keyword evidence="4" id="KW-0804">Transcription</keyword>
<dbReference type="GO" id="GO:0003700">
    <property type="term" value="F:DNA-binding transcription factor activity"/>
    <property type="evidence" value="ECO:0007669"/>
    <property type="project" value="InterPro"/>
</dbReference>
<evidence type="ECO:0000256" key="3">
    <source>
        <dbReference type="ARBA" id="ARBA00023125"/>
    </source>
</evidence>
<evidence type="ECO:0000256" key="1">
    <source>
        <dbReference type="ARBA" id="ARBA00022491"/>
    </source>
</evidence>
<dbReference type="OrthoDB" id="9773308at2"/>
<dbReference type="GO" id="GO:0003677">
    <property type="term" value="F:DNA binding"/>
    <property type="evidence" value="ECO:0007669"/>
    <property type="project" value="UniProtKB-KW"/>
</dbReference>
<dbReference type="SUPFAM" id="SSF46955">
    <property type="entry name" value="Putative DNA-binding domain"/>
    <property type="match status" value="1"/>
</dbReference>
<gene>
    <name evidence="6" type="ORF">SAMN04488579_11427</name>
</gene>
<dbReference type="InterPro" id="IPR009061">
    <property type="entry name" value="DNA-bd_dom_put_sf"/>
</dbReference>
<dbReference type="CDD" id="cd01107">
    <property type="entry name" value="HTH_BmrR"/>
    <property type="match status" value="1"/>
</dbReference>
<dbReference type="InterPro" id="IPR029442">
    <property type="entry name" value="GyrI-like"/>
</dbReference>
<reference evidence="7" key="1">
    <citation type="submission" date="2016-10" db="EMBL/GenBank/DDBJ databases">
        <authorList>
            <person name="Varghese N."/>
            <person name="Submissions S."/>
        </authorList>
    </citation>
    <scope>NUCLEOTIDE SEQUENCE [LARGE SCALE GENOMIC DNA]</scope>
    <source>
        <strain evidence="7">VPI 5359</strain>
    </source>
</reference>
<evidence type="ECO:0000313" key="7">
    <source>
        <dbReference type="Proteomes" id="UP000199652"/>
    </source>
</evidence>
<evidence type="ECO:0000259" key="5">
    <source>
        <dbReference type="PROSITE" id="PS50937"/>
    </source>
</evidence>
<dbReference type="EMBL" id="FNOU01000014">
    <property type="protein sequence ID" value="SDY03677.1"/>
    <property type="molecule type" value="Genomic_DNA"/>
</dbReference>
<dbReference type="STRING" id="1528.SAMN04488579_11427"/>
<keyword evidence="7" id="KW-1185">Reference proteome</keyword>
<dbReference type="SUPFAM" id="SSF55136">
    <property type="entry name" value="Probable bacterial effector-binding domain"/>
    <property type="match status" value="1"/>
</dbReference>
<dbReference type="SMART" id="SM00422">
    <property type="entry name" value="HTH_MERR"/>
    <property type="match status" value="1"/>
</dbReference>
<dbReference type="Pfam" id="PF06445">
    <property type="entry name" value="GyrI-like"/>
    <property type="match status" value="1"/>
</dbReference>
<dbReference type="InterPro" id="IPR011256">
    <property type="entry name" value="Reg_factor_effector_dom_sf"/>
</dbReference>
<keyword evidence="3 6" id="KW-0238">DNA-binding</keyword>
<dbReference type="AlphaFoldDB" id="A0A1H3GKP6"/>
<dbReference type="PROSITE" id="PS50937">
    <property type="entry name" value="HTH_MERR_2"/>
    <property type="match status" value="1"/>
</dbReference>
<dbReference type="InterPro" id="IPR047057">
    <property type="entry name" value="MerR_fam"/>
</dbReference>
<sequence length="285" mass="32578">MEKVKYYSIGQAAKICKIPIQTLRYYDEIKLLVPSLRKEKSNYRYYSANQLVTGFIIRQLRLIGLGLKDIKKIVDENTATELKVLIDSKLNQLAGEIAELQKIHEETEIFAARIQKGTVLLEGQKGEGQDGYALQDIPEIYLYGDRKVIESYKNEEVNLERWIAVNEEARENNLKVCGPIFVTYYTELLGQLLATDCDLEFSIQVEPGERNHKKIHKYGGFTAATGIHVGDYDTIFKTYIGLKRWIEEGGYEVVGPATEEFIISPIDINNKEEHVTKIIVPVEKK</sequence>
<name>A0A1H3GKP6_EUBBA</name>
<dbReference type="PANTHER" id="PTHR30204">
    <property type="entry name" value="REDOX-CYCLING DRUG-SENSING TRANSCRIPTIONAL ACTIVATOR SOXR"/>
    <property type="match status" value="1"/>
</dbReference>
<protein>
    <submittedName>
        <fullName evidence="6">DNA-binding transcriptional regulator, MerR family</fullName>
    </submittedName>
</protein>
<dbReference type="InterPro" id="IPR000551">
    <property type="entry name" value="MerR-type_HTH_dom"/>
</dbReference>
<dbReference type="Gene3D" id="3.20.80.10">
    <property type="entry name" value="Regulatory factor, effector binding domain"/>
    <property type="match status" value="1"/>
</dbReference>
<evidence type="ECO:0000256" key="2">
    <source>
        <dbReference type="ARBA" id="ARBA00023015"/>
    </source>
</evidence>
<feature type="domain" description="HTH merR-type" evidence="5">
    <location>
        <begin position="6"/>
        <end position="76"/>
    </location>
</feature>
<dbReference type="PANTHER" id="PTHR30204:SF69">
    <property type="entry name" value="MERR-FAMILY TRANSCRIPTIONAL REGULATOR"/>
    <property type="match status" value="1"/>
</dbReference>
<keyword evidence="2" id="KW-0805">Transcription regulation</keyword>